<dbReference type="EMBL" id="RJJE01000009">
    <property type="protein sequence ID" value="RNI29950.1"/>
    <property type="molecule type" value="Genomic_DNA"/>
</dbReference>
<gene>
    <name evidence="2" type="ORF">EFA69_10510</name>
</gene>
<keyword evidence="1" id="KW-0472">Membrane</keyword>
<comment type="caution">
    <text evidence="2">The sequence shown here is derived from an EMBL/GenBank/DDBJ whole genome shotgun (WGS) entry which is preliminary data.</text>
</comment>
<accession>A0A3M9MWT7</accession>
<evidence type="ECO:0000313" key="3">
    <source>
        <dbReference type="Proteomes" id="UP000271010"/>
    </source>
</evidence>
<dbReference type="AlphaFoldDB" id="A0A3M9MWT7"/>
<keyword evidence="1" id="KW-0812">Transmembrane</keyword>
<reference evidence="2 3" key="1">
    <citation type="submission" date="2018-11" db="EMBL/GenBank/DDBJ databases">
        <title>Rufibacter latericius sp. nov., isolated from water in Baiyang Lake.</title>
        <authorList>
            <person name="Yang Y."/>
        </authorList>
    </citation>
    <scope>NUCLEOTIDE SEQUENCE [LARGE SCALE GENOMIC DNA]</scope>
    <source>
        <strain evidence="2 3">MCC P1</strain>
    </source>
</reference>
<dbReference type="OrthoDB" id="1467785at2"/>
<feature type="transmembrane region" description="Helical" evidence="1">
    <location>
        <begin position="20"/>
        <end position="37"/>
    </location>
</feature>
<dbReference type="RefSeq" id="WP_123133031.1">
    <property type="nucleotide sequence ID" value="NZ_RJJE01000009.1"/>
</dbReference>
<dbReference type="Proteomes" id="UP000271010">
    <property type="component" value="Unassembled WGS sequence"/>
</dbReference>
<protein>
    <submittedName>
        <fullName evidence="2">Uncharacterized protein</fullName>
    </submittedName>
</protein>
<keyword evidence="1" id="KW-1133">Transmembrane helix</keyword>
<keyword evidence="3" id="KW-1185">Reference proteome</keyword>
<organism evidence="2 3">
    <name type="scientific">Rufibacter immobilis</name>
    <dbReference type="NCBI Taxonomy" id="1348778"/>
    <lineage>
        <taxon>Bacteria</taxon>
        <taxon>Pseudomonadati</taxon>
        <taxon>Bacteroidota</taxon>
        <taxon>Cytophagia</taxon>
        <taxon>Cytophagales</taxon>
        <taxon>Hymenobacteraceae</taxon>
        <taxon>Rufibacter</taxon>
    </lineage>
</organism>
<feature type="transmembrane region" description="Helical" evidence="1">
    <location>
        <begin position="43"/>
        <end position="66"/>
    </location>
</feature>
<evidence type="ECO:0000313" key="2">
    <source>
        <dbReference type="EMBL" id="RNI29950.1"/>
    </source>
</evidence>
<evidence type="ECO:0000256" key="1">
    <source>
        <dbReference type="SAM" id="Phobius"/>
    </source>
</evidence>
<proteinExistence type="predicted"/>
<sequence length="174" mass="19828">MPQHLFDRKTDSFFGSLRYVGYVLLPAGIILGGSPWWSGADKAQMLSVGALLFLLGVLFQSTHHGFQIDFRDRRVREYLSMFGLKTGKWAPLPAFQYVQLSSNLAPAHAHDHEHDHDHSHEDPAPLVPWYTIGLYSRQQEADYELRTDSREDALKTLQLLSKQLNIPIQDKTAN</sequence>
<name>A0A3M9MWT7_9BACT</name>